<dbReference type="PANTHER" id="PTHR46599:SF3">
    <property type="entry name" value="PIGGYBAC TRANSPOSABLE ELEMENT-DERIVED PROTEIN 4"/>
    <property type="match status" value="1"/>
</dbReference>
<dbReference type="InterPro" id="IPR029526">
    <property type="entry name" value="PGBD"/>
</dbReference>
<dbReference type="EMBL" id="JASPKY010000686">
    <property type="protein sequence ID" value="KAK9686717.1"/>
    <property type="molecule type" value="Genomic_DNA"/>
</dbReference>
<keyword evidence="4" id="KW-1185">Reference proteome</keyword>
<feature type="domain" description="PiggyBac transposable element-derived protein" evidence="2">
    <location>
        <begin position="98"/>
        <end position="180"/>
    </location>
</feature>
<organism evidence="3 4">
    <name type="scientific">Popillia japonica</name>
    <name type="common">Japanese beetle</name>
    <dbReference type="NCBI Taxonomy" id="7064"/>
    <lineage>
        <taxon>Eukaryota</taxon>
        <taxon>Metazoa</taxon>
        <taxon>Ecdysozoa</taxon>
        <taxon>Arthropoda</taxon>
        <taxon>Hexapoda</taxon>
        <taxon>Insecta</taxon>
        <taxon>Pterygota</taxon>
        <taxon>Neoptera</taxon>
        <taxon>Endopterygota</taxon>
        <taxon>Coleoptera</taxon>
        <taxon>Polyphaga</taxon>
        <taxon>Scarabaeiformia</taxon>
        <taxon>Scarabaeidae</taxon>
        <taxon>Rutelinae</taxon>
        <taxon>Popillia</taxon>
    </lineage>
</organism>
<evidence type="ECO:0000313" key="3">
    <source>
        <dbReference type="EMBL" id="KAK9686717.1"/>
    </source>
</evidence>
<proteinExistence type="predicted"/>
<dbReference type="Pfam" id="PF13843">
    <property type="entry name" value="DDE_Tnp_1_7"/>
    <property type="match status" value="1"/>
</dbReference>
<dbReference type="AlphaFoldDB" id="A0AAW1IBZ9"/>
<sequence>MADDSLLGPSRQKRPRSDSEEEPFNNSDSEWSGAEDMADEVTEYDHVNNNQHDNTDFSQNVNADKQPIDIHTMGRKTTSAQFTGTQELKVPFPGEGRPIDFFNLFADDVFYDMLLTETTRYAEYVFLHDPQGPHSRISRWKCVDEKEMVVFLGISFLMGIIQLRRLCDYWRTDGFYNLSVRNNTIGVQMVSTIYQLETILYSKCSKTRNSS</sequence>
<accession>A0AAW1IBZ9</accession>
<evidence type="ECO:0000256" key="1">
    <source>
        <dbReference type="SAM" id="MobiDB-lite"/>
    </source>
</evidence>
<protein>
    <submittedName>
        <fullName evidence="3">Transposase IS4</fullName>
    </submittedName>
</protein>
<evidence type="ECO:0000259" key="2">
    <source>
        <dbReference type="Pfam" id="PF13843"/>
    </source>
</evidence>
<evidence type="ECO:0000313" key="4">
    <source>
        <dbReference type="Proteomes" id="UP001458880"/>
    </source>
</evidence>
<name>A0AAW1IBZ9_POPJA</name>
<dbReference type="Proteomes" id="UP001458880">
    <property type="component" value="Unassembled WGS sequence"/>
</dbReference>
<comment type="caution">
    <text evidence="3">The sequence shown here is derived from an EMBL/GenBank/DDBJ whole genome shotgun (WGS) entry which is preliminary data.</text>
</comment>
<dbReference type="PANTHER" id="PTHR46599">
    <property type="entry name" value="PIGGYBAC TRANSPOSABLE ELEMENT-DERIVED PROTEIN 4"/>
    <property type="match status" value="1"/>
</dbReference>
<gene>
    <name evidence="3" type="ORF">QE152_g36980</name>
</gene>
<feature type="region of interest" description="Disordered" evidence="1">
    <location>
        <begin position="1"/>
        <end position="39"/>
    </location>
</feature>
<reference evidence="3 4" key="1">
    <citation type="journal article" date="2024" name="BMC Genomics">
        <title>De novo assembly and annotation of Popillia japonica's genome with initial clues to its potential as an invasive pest.</title>
        <authorList>
            <person name="Cucini C."/>
            <person name="Boschi S."/>
            <person name="Funari R."/>
            <person name="Cardaioli E."/>
            <person name="Iannotti N."/>
            <person name="Marturano G."/>
            <person name="Paoli F."/>
            <person name="Bruttini M."/>
            <person name="Carapelli A."/>
            <person name="Frati F."/>
            <person name="Nardi F."/>
        </authorList>
    </citation>
    <scope>NUCLEOTIDE SEQUENCE [LARGE SCALE GENOMIC DNA]</scope>
    <source>
        <strain evidence="3">DMR45628</strain>
    </source>
</reference>